<dbReference type="GeneID" id="77809260"/>
<evidence type="ECO:0000313" key="2">
    <source>
        <dbReference type="Proteomes" id="UP001164743"/>
    </source>
</evidence>
<accession>A0ABY7CML5</accession>
<gene>
    <name evidence="1" type="ORF">PtA15_4A478</name>
</gene>
<dbReference type="Gene3D" id="3.90.70.80">
    <property type="match status" value="1"/>
</dbReference>
<dbReference type="EMBL" id="CP110424">
    <property type="protein sequence ID" value="WAQ84027.1"/>
    <property type="molecule type" value="Genomic_DNA"/>
</dbReference>
<proteinExistence type="predicted"/>
<evidence type="ECO:0000313" key="1">
    <source>
        <dbReference type="EMBL" id="WAQ84027.1"/>
    </source>
</evidence>
<keyword evidence="2" id="KW-1185">Reference proteome</keyword>
<organism evidence="1 2">
    <name type="scientific">Puccinia triticina</name>
    <dbReference type="NCBI Taxonomy" id="208348"/>
    <lineage>
        <taxon>Eukaryota</taxon>
        <taxon>Fungi</taxon>
        <taxon>Dikarya</taxon>
        <taxon>Basidiomycota</taxon>
        <taxon>Pucciniomycotina</taxon>
        <taxon>Pucciniomycetes</taxon>
        <taxon>Pucciniales</taxon>
        <taxon>Pucciniaceae</taxon>
        <taxon>Puccinia</taxon>
    </lineage>
</organism>
<reference evidence="1" key="1">
    <citation type="submission" date="2022-10" db="EMBL/GenBank/DDBJ databases">
        <title>Puccinia triticina Genome sequencing and assembly.</title>
        <authorList>
            <person name="Li C."/>
        </authorList>
    </citation>
    <scope>NUCLEOTIDE SEQUENCE</scope>
    <source>
        <strain evidence="1">Pt15</strain>
    </source>
</reference>
<name>A0ABY7CML5_9BASI</name>
<sequence>MWCEPILGRDHNLYTSKILDKDVWGGAIEIFSIVVQTGRLIGLGKAITIQKKSFWSTQVYITMQSLYRRFHGKNYQTN</sequence>
<dbReference type="RefSeq" id="XP_053019582.1">
    <property type="nucleotide sequence ID" value="XM_053168365.1"/>
</dbReference>
<protein>
    <submittedName>
        <fullName evidence="1">Uncharacterized protein</fullName>
    </submittedName>
</protein>
<dbReference type="Proteomes" id="UP001164743">
    <property type="component" value="Chromosome 4A"/>
</dbReference>